<evidence type="ECO:0000256" key="1">
    <source>
        <dbReference type="SAM" id="SignalP"/>
    </source>
</evidence>
<accession>A0ABW2QUL5</accession>
<comment type="caution">
    <text evidence="4">The sequence shown here is derived from an EMBL/GenBank/DDBJ whole genome shotgun (WGS) entry which is preliminary data.</text>
</comment>
<reference evidence="5" key="1">
    <citation type="journal article" date="2019" name="Int. J. Syst. Evol. Microbiol.">
        <title>The Global Catalogue of Microorganisms (GCM) 10K type strain sequencing project: providing services to taxonomists for standard genome sequencing and annotation.</title>
        <authorList>
            <consortium name="The Broad Institute Genomics Platform"/>
            <consortium name="The Broad Institute Genome Sequencing Center for Infectious Disease"/>
            <person name="Wu L."/>
            <person name="Ma J."/>
        </authorList>
    </citation>
    <scope>NUCLEOTIDE SEQUENCE [LARGE SCALE GENOMIC DNA]</scope>
    <source>
        <strain evidence="5">CCUG 62945</strain>
    </source>
</reference>
<dbReference type="Proteomes" id="UP001596473">
    <property type="component" value="Unassembled WGS sequence"/>
</dbReference>
<dbReference type="InterPro" id="IPR050452">
    <property type="entry name" value="Metacaspase"/>
</dbReference>
<dbReference type="EMBL" id="JBHTBQ010000002">
    <property type="protein sequence ID" value="MFC7418484.1"/>
    <property type="molecule type" value="Genomic_DNA"/>
</dbReference>
<dbReference type="PANTHER" id="PTHR48104:SF30">
    <property type="entry name" value="METACASPASE-1"/>
    <property type="match status" value="1"/>
</dbReference>
<feature type="domain" description="Peptidase C14 caspase" evidence="2">
    <location>
        <begin position="23"/>
        <end position="267"/>
    </location>
</feature>
<keyword evidence="5" id="KW-1185">Reference proteome</keyword>
<organism evidence="4 5">
    <name type="scientific">Iodobacter arcticus</name>
    <dbReference type="NCBI Taxonomy" id="590593"/>
    <lineage>
        <taxon>Bacteria</taxon>
        <taxon>Pseudomonadati</taxon>
        <taxon>Pseudomonadota</taxon>
        <taxon>Betaproteobacteria</taxon>
        <taxon>Neisseriales</taxon>
        <taxon>Chitinibacteraceae</taxon>
        <taxon>Iodobacter</taxon>
    </lineage>
</organism>
<dbReference type="PROSITE" id="PS00018">
    <property type="entry name" value="EF_HAND_1"/>
    <property type="match status" value="1"/>
</dbReference>
<feature type="signal peptide" evidence="1">
    <location>
        <begin position="1"/>
        <end position="21"/>
    </location>
</feature>
<dbReference type="Gene3D" id="3.40.50.1460">
    <property type="match status" value="1"/>
</dbReference>
<dbReference type="InterPro" id="IPR025493">
    <property type="entry name" value="DUF4384"/>
</dbReference>
<sequence length="496" mass="54394">MNKWLPLLGLLLLGLQQNAWAEKKALIFTVSEYPKHIGTLRGVRYDAENARQLANAMGINDSNIVLYKDAQLDLKGMRNALEQFANGVNEGDQVFFYYSGHGGQQVVQGGTRCAVGLISVDGKILLDSELQQFYQKIENKTSQLLTFVDACFSGGILNNVVTRSLDQPKISPKFWGGREISSKSQAVCAKPINVLTRAIDEHQADSGSINHVYITASRENEISFDEENSGGMVTVAWRQCLKSAPDLDRSGALSVAEIQQCAQKKLEDRLAGTSDFKASNITVRGKRESVFQLLASPNAPKPQTPTTLSPPVEKPIVVASLAPQVPSTINLQATLNDLYQSRDERRTVKLKTSKEGNYHIGDALSFEIQSSHSGYVYVLMVGSDNKTFDMLYPNQLAINNFLTRSLPLPLPGKGWKMRLAEPAGSNRLLVIVSDAPRDFSQLSYQKIGPFSIFNGTASSQYDLQSAMQALSPKQKCDSRVTCTSSYGAALLDITAE</sequence>
<feature type="chain" id="PRO_5046046801" evidence="1">
    <location>
        <begin position="22"/>
        <end position="496"/>
    </location>
</feature>
<dbReference type="Pfam" id="PF14326">
    <property type="entry name" value="DUF4384"/>
    <property type="match status" value="1"/>
</dbReference>
<gene>
    <name evidence="4" type="ORF">ACFQNF_01145</name>
</gene>
<dbReference type="SUPFAM" id="SSF52129">
    <property type="entry name" value="Caspase-like"/>
    <property type="match status" value="1"/>
</dbReference>
<dbReference type="RefSeq" id="WP_380185506.1">
    <property type="nucleotide sequence ID" value="NZ_JBHTBQ010000002.1"/>
</dbReference>
<evidence type="ECO:0000313" key="5">
    <source>
        <dbReference type="Proteomes" id="UP001596473"/>
    </source>
</evidence>
<evidence type="ECO:0000259" key="2">
    <source>
        <dbReference type="Pfam" id="PF00656"/>
    </source>
</evidence>
<dbReference type="InterPro" id="IPR018247">
    <property type="entry name" value="EF_Hand_1_Ca_BS"/>
</dbReference>
<name>A0ABW2QUL5_9NEIS</name>
<dbReference type="InterPro" id="IPR011600">
    <property type="entry name" value="Pept_C14_caspase"/>
</dbReference>
<keyword evidence="1" id="KW-0732">Signal</keyword>
<dbReference type="PANTHER" id="PTHR48104">
    <property type="entry name" value="METACASPASE-4"/>
    <property type="match status" value="1"/>
</dbReference>
<protein>
    <submittedName>
        <fullName evidence="4">Caspase family protein</fullName>
    </submittedName>
</protein>
<dbReference type="Pfam" id="PF00656">
    <property type="entry name" value="Peptidase_C14"/>
    <property type="match status" value="1"/>
</dbReference>
<dbReference type="InterPro" id="IPR029030">
    <property type="entry name" value="Caspase-like_dom_sf"/>
</dbReference>
<evidence type="ECO:0000313" key="4">
    <source>
        <dbReference type="EMBL" id="MFC7418484.1"/>
    </source>
</evidence>
<proteinExistence type="predicted"/>
<evidence type="ECO:0000259" key="3">
    <source>
        <dbReference type="Pfam" id="PF14326"/>
    </source>
</evidence>
<feature type="domain" description="DUF4384" evidence="3">
    <location>
        <begin position="358"/>
        <end position="435"/>
    </location>
</feature>